<dbReference type="InterPro" id="IPR013830">
    <property type="entry name" value="SGNH_hydro"/>
</dbReference>
<evidence type="ECO:0000256" key="1">
    <source>
        <dbReference type="SAM" id="MobiDB-lite"/>
    </source>
</evidence>
<dbReference type="InterPro" id="IPR036514">
    <property type="entry name" value="SGNH_hydro_sf"/>
</dbReference>
<evidence type="ECO:0000313" key="3">
    <source>
        <dbReference type="EMBL" id="MBP2114523.1"/>
    </source>
</evidence>
<organism evidence="3 4">
    <name type="scientific">Paenibacillus silagei</name>
    <dbReference type="NCBI Taxonomy" id="1670801"/>
    <lineage>
        <taxon>Bacteria</taxon>
        <taxon>Bacillati</taxon>
        <taxon>Bacillota</taxon>
        <taxon>Bacilli</taxon>
        <taxon>Bacillales</taxon>
        <taxon>Paenibacillaceae</taxon>
        <taxon>Paenibacillus</taxon>
    </lineage>
</organism>
<dbReference type="PANTHER" id="PTHR43784">
    <property type="entry name" value="GDSL-LIKE LIPASE/ACYLHYDROLASE, PUTATIVE (AFU_ORTHOLOGUE AFUA_2G00820)-RELATED"/>
    <property type="match status" value="1"/>
</dbReference>
<dbReference type="SUPFAM" id="SSF52266">
    <property type="entry name" value="SGNH hydrolase"/>
    <property type="match status" value="1"/>
</dbReference>
<accession>A0ABS4NWV9</accession>
<evidence type="ECO:0000313" key="4">
    <source>
        <dbReference type="Proteomes" id="UP000773462"/>
    </source>
</evidence>
<feature type="region of interest" description="Disordered" evidence="1">
    <location>
        <begin position="1"/>
        <end position="24"/>
    </location>
</feature>
<dbReference type="Gene3D" id="3.40.50.1110">
    <property type="entry name" value="SGNH hydrolase"/>
    <property type="match status" value="1"/>
</dbReference>
<dbReference type="Proteomes" id="UP000773462">
    <property type="component" value="Unassembled WGS sequence"/>
</dbReference>
<name>A0ABS4NWV9_9BACL</name>
<dbReference type="RefSeq" id="WP_245368465.1">
    <property type="nucleotide sequence ID" value="NZ_JAGGLV010000018.1"/>
</dbReference>
<dbReference type="PANTHER" id="PTHR43784:SF2">
    <property type="entry name" value="GDSL-LIKE LIPASE_ACYLHYDROLASE, PUTATIVE (AFU_ORTHOLOGUE AFUA_2G00820)-RELATED"/>
    <property type="match status" value="1"/>
</dbReference>
<proteinExistence type="predicted"/>
<dbReference type="CDD" id="cd00229">
    <property type="entry name" value="SGNH_hydrolase"/>
    <property type="match status" value="1"/>
</dbReference>
<sequence>MNNIEGRGTVNIGEEDWGKVDSGEESIGKAGCTMENKENRPNGVLSQPEFTSATALSTAANYIMNAPELFTHTYRTYIRLRENGSLMLKFWHSNAVDSTWDLGTDAIASEPGGEWSIEAAYLADGGAAPDGSIVPGSQVPVTFGGELSRRVEPGEQFWSDEALLELPENHLLAFTWTLKTAGAGKSFPFNVEGMLVSGYDAPGTLAAQESAADFSESDKLQVLPSFLGYKKDVTKKLVFLGDSITQGVRTAKDQYTHWAARIAEGLGTEYGVWNIGSGWGRAYDVATDGPWLHKAQQGDEVLIVLGVNDLDIGQRSADKLLGDLAHIISRIKEAQPEAIVILSTVPPFNFEGERETHWRKVNECIRMSPPAGVDRVFDMAAVLSVPAPADHRIKPEYMSDEFDPHPNGAAGKAVAEAFLAWYRG</sequence>
<comment type="caution">
    <text evidence="3">The sequence shown here is derived from an EMBL/GenBank/DDBJ whole genome shotgun (WGS) entry which is preliminary data.</text>
</comment>
<dbReference type="EMBL" id="JAGGLV010000018">
    <property type="protein sequence ID" value="MBP2114523.1"/>
    <property type="molecule type" value="Genomic_DNA"/>
</dbReference>
<reference evidence="3 4" key="1">
    <citation type="submission" date="2021-03" db="EMBL/GenBank/DDBJ databases">
        <title>Genomic Encyclopedia of Type Strains, Phase IV (KMG-IV): sequencing the most valuable type-strain genomes for metagenomic binning, comparative biology and taxonomic classification.</title>
        <authorList>
            <person name="Goeker M."/>
        </authorList>
    </citation>
    <scope>NUCLEOTIDE SEQUENCE [LARGE SCALE GENOMIC DNA]</scope>
    <source>
        <strain evidence="3 4">DSM 101953</strain>
    </source>
</reference>
<protein>
    <submittedName>
        <fullName evidence="3">Lysophospholipase L1-like esterase</fullName>
    </submittedName>
</protein>
<keyword evidence="4" id="KW-1185">Reference proteome</keyword>
<dbReference type="InterPro" id="IPR053140">
    <property type="entry name" value="GDSL_Rv0518-like"/>
</dbReference>
<evidence type="ECO:0000259" key="2">
    <source>
        <dbReference type="Pfam" id="PF13472"/>
    </source>
</evidence>
<dbReference type="Pfam" id="PF13472">
    <property type="entry name" value="Lipase_GDSL_2"/>
    <property type="match status" value="1"/>
</dbReference>
<gene>
    <name evidence="3" type="ORF">J2Z70_004692</name>
</gene>
<feature type="domain" description="SGNH hydrolase-type esterase" evidence="2">
    <location>
        <begin position="239"/>
        <end position="409"/>
    </location>
</feature>